<evidence type="ECO:0000313" key="3">
    <source>
        <dbReference type="Proteomes" id="UP001601976"/>
    </source>
</evidence>
<dbReference type="PANTHER" id="PTHR35894">
    <property type="entry name" value="GENERAL SECRETION PATHWAY PROTEIN A-RELATED"/>
    <property type="match status" value="1"/>
</dbReference>
<dbReference type="Gene3D" id="3.40.50.300">
    <property type="entry name" value="P-loop containing nucleotide triphosphate hydrolases"/>
    <property type="match status" value="1"/>
</dbReference>
<dbReference type="InterPro" id="IPR009057">
    <property type="entry name" value="Homeodomain-like_sf"/>
</dbReference>
<dbReference type="Pfam" id="PF13401">
    <property type="entry name" value="AAA_22"/>
    <property type="match status" value="1"/>
</dbReference>
<gene>
    <name evidence="2" type="ORF">ACFYWW_33560</name>
</gene>
<comment type="caution">
    <text evidence="2">The sequence shown here is derived from an EMBL/GenBank/DDBJ whole genome shotgun (WGS) entry which is preliminary data.</text>
</comment>
<dbReference type="PANTHER" id="PTHR35894:SF1">
    <property type="entry name" value="PHOSPHORIBULOKINASE _ URIDINE KINASE FAMILY"/>
    <property type="match status" value="1"/>
</dbReference>
<keyword evidence="3" id="KW-1185">Reference proteome</keyword>
<reference evidence="2 3" key="1">
    <citation type="submission" date="2024-10" db="EMBL/GenBank/DDBJ databases">
        <title>The Natural Products Discovery Center: Release of the First 8490 Sequenced Strains for Exploring Actinobacteria Biosynthetic Diversity.</title>
        <authorList>
            <person name="Kalkreuter E."/>
            <person name="Kautsar S.A."/>
            <person name="Yang D."/>
            <person name="Bader C.D."/>
            <person name="Teijaro C.N."/>
            <person name="Fluegel L."/>
            <person name="Davis C.M."/>
            <person name="Simpson J.R."/>
            <person name="Lauterbach L."/>
            <person name="Steele A.D."/>
            <person name="Gui C."/>
            <person name="Meng S."/>
            <person name="Li G."/>
            <person name="Viehrig K."/>
            <person name="Ye F."/>
            <person name="Su P."/>
            <person name="Kiefer A.F."/>
            <person name="Nichols A."/>
            <person name="Cepeda A.J."/>
            <person name="Yan W."/>
            <person name="Fan B."/>
            <person name="Jiang Y."/>
            <person name="Adhikari A."/>
            <person name="Zheng C.-J."/>
            <person name="Schuster L."/>
            <person name="Cowan T.M."/>
            <person name="Smanski M.J."/>
            <person name="Chevrette M.G."/>
            <person name="De Carvalho L.P.S."/>
            <person name="Shen B."/>
        </authorList>
    </citation>
    <scope>NUCLEOTIDE SEQUENCE [LARGE SCALE GENOMIC DNA]</scope>
    <source>
        <strain evidence="2 3">NPDC003029</strain>
    </source>
</reference>
<dbReference type="EMBL" id="JBIAPK010000016">
    <property type="protein sequence ID" value="MFF3343571.1"/>
    <property type="molecule type" value="Genomic_DNA"/>
</dbReference>
<evidence type="ECO:0000313" key="2">
    <source>
        <dbReference type="EMBL" id="MFF3343571.1"/>
    </source>
</evidence>
<dbReference type="RefSeq" id="WP_387899360.1">
    <property type="nucleotide sequence ID" value="NZ_JBIAPK010000016.1"/>
</dbReference>
<dbReference type="InterPro" id="IPR052026">
    <property type="entry name" value="ExeA_AAA_ATPase_DNA-bind"/>
</dbReference>
<evidence type="ECO:0000259" key="1">
    <source>
        <dbReference type="Pfam" id="PF13401"/>
    </source>
</evidence>
<feature type="domain" description="ORC1/DEAH AAA+ ATPase" evidence="1">
    <location>
        <begin position="201"/>
        <end position="313"/>
    </location>
</feature>
<dbReference type="InterPro" id="IPR049945">
    <property type="entry name" value="AAA_22"/>
</dbReference>
<dbReference type="SUPFAM" id="SSF52540">
    <property type="entry name" value="P-loop containing nucleoside triphosphate hydrolases"/>
    <property type="match status" value="1"/>
</dbReference>
<sequence>MDHDVRAGRRGAGLPRGLVVRRLLEKQQAGELSTRHVRAVADMTGVSERTVWRWLEQARTTGQMEPGARRGYAVSDEVWALLSEVGGNVAELRRRLIEADGGAGAPSASTLHRVIRRDRWAGRTLLIEREPEVAGPRRPDPLSELGLNVLADQGTSGQVFLREQKHLAQVPVLVPGAQVVHTPAVRSVLRTVAHAAAVGAVVCLYGDAGQGKTVALQYALSQLPHPAPVRRVHVGVHPTVPELRRVLADALELGRRLPRGAGEADLALVDALRQPRVLVLDEAQRLPGAALEFLRGLWDHPDTDTALVLAGAGSERALRRVPALASRVLTWELVPRLSPREVAAVMAAFHPLWQDVTEDDVAWVDEHVGHGNFRTWAKLTSHLTAEIYGKNRAVADRRMLERACARLMGPL</sequence>
<name>A0ABW6RPR7_9ACTN</name>
<dbReference type="Proteomes" id="UP001601976">
    <property type="component" value="Unassembled WGS sequence"/>
</dbReference>
<dbReference type="SUPFAM" id="SSF46689">
    <property type="entry name" value="Homeodomain-like"/>
    <property type="match status" value="1"/>
</dbReference>
<dbReference type="InterPro" id="IPR027417">
    <property type="entry name" value="P-loop_NTPase"/>
</dbReference>
<protein>
    <submittedName>
        <fullName evidence="2">AAA family ATPase</fullName>
    </submittedName>
</protein>
<proteinExistence type="predicted"/>
<organism evidence="2 3">
    <name type="scientific">Streptomyces flavidovirens</name>
    <dbReference type="NCBI Taxonomy" id="67298"/>
    <lineage>
        <taxon>Bacteria</taxon>
        <taxon>Bacillati</taxon>
        <taxon>Actinomycetota</taxon>
        <taxon>Actinomycetes</taxon>
        <taxon>Kitasatosporales</taxon>
        <taxon>Streptomycetaceae</taxon>
        <taxon>Streptomyces</taxon>
    </lineage>
</organism>
<accession>A0ABW6RPR7</accession>